<protein>
    <submittedName>
        <fullName evidence="2">Uncharacterized protein</fullName>
    </submittedName>
</protein>
<evidence type="ECO:0000313" key="2">
    <source>
        <dbReference type="EMBL" id="CAD8177970.1"/>
    </source>
</evidence>
<organism evidence="2 3">
    <name type="scientific">Paramecium octaurelia</name>
    <dbReference type="NCBI Taxonomy" id="43137"/>
    <lineage>
        <taxon>Eukaryota</taxon>
        <taxon>Sar</taxon>
        <taxon>Alveolata</taxon>
        <taxon>Ciliophora</taxon>
        <taxon>Intramacronucleata</taxon>
        <taxon>Oligohymenophorea</taxon>
        <taxon>Peniculida</taxon>
        <taxon>Parameciidae</taxon>
        <taxon>Paramecium</taxon>
    </lineage>
</organism>
<comment type="caution">
    <text evidence="2">The sequence shown here is derived from an EMBL/GenBank/DDBJ whole genome shotgun (WGS) entry which is preliminary data.</text>
</comment>
<gene>
    <name evidence="2" type="ORF">POCTA_138.1.T0700062</name>
</gene>
<evidence type="ECO:0000256" key="1">
    <source>
        <dbReference type="SAM" id="Coils"/>
    </source>
</evidence>
<feature type="coiled-coil region" evidence="1">
    <location>
        <begin position="72"/>
        <end position="117"/>
    </location>
</feature>
<accession>A0A8S1VL55</accession>
<proteinExistence type="predicted"/>
<dbReference type="EMBL" id="CAJJDP010000069">
    <property type="protein sequence ID" value="CAD8177970.1"/>
    <property type="molecule type" value="Genomic_DNA"/>
</dbReference>
<name>A0A8S1VL55_PAROT</name>
<dbReference type="Proteomes" id="UP000683925">
    <property type="component" value="Unassembled WGS sequence"/>
</dbReference>
<dbReference type="OrthoDB" id="305882at2759"/>
<evidence type="ECO:0000313" key="3">
    <source>
        <dbReference type="Proteomes" id="UP000683925"/>
    </source>
</evidence>
<keyword evidence="1" id="KW-0175">Coiled coil</keyword>
<reference evidence="2" key="1">
    <citation type="submission" date="2021-01" db="EMBL/GenBank/DDBJ databases">
        <authorList>
            <consortium name="Genoscope - CEA"/>
            <person name="William W."/>
        </authorList>
    </citation>
    <scope>NUCLEOTIDE SEQUENCE</scope>
</reference>
<sequence length="294" mass="34364">MKPKNIQPHKKSQTSYLNYMLDARLSKIRQKTAIKFMENENDSKVGEDHIHIRTDYSDSHNCQNCQKQQLIINELKAQILENQKQIGILQIEKDIIQKKEEQTIKLLIQEIEKTKLDQKKYSIELQQSLIQFVNDSVRKQSQSLSSQDKSDQQCVLSSQLKQMKEENANYAKLLHQQYDFSININIKFVQLSNSLNTLINLIQKYTKIITHIQMQSSPQLDLLLPSSLEDHVKQDHQQQLLFIDLHDMTSKIQQIQIGSLTDVQQKIETLIQLVADYFTQAQRIAINDMSRTMI</sequence>
<keyword evidence="3" id="KW-1185">Reference proteome</keyword>
<dbReference type="OMA" id="YTKIITH"/>
<dbReference type="AlphaFoldDB" id="A0A8S1VL55"/>